<dbReference type="Proteomes" id="UP000642509">
    <property type="component" value="Unassembled WGS sequence"/>
</dbReference>
<organism evidence="2 3">
    <name type="scientific">Citricoccus zhacaiensis</name>
    <dbReference type="NCBI Taxonomy" id="489142"/>
    <lineage>
        <taxon>Bacteria</taxon>
        <taxon>Bacillati</taxon>
        <taxon>Actinomycetota</taxon>
        <taxon>Actinomycetes</taxon>
        <taxon>Micrococcales</taxon>
        <taxon>Micrococcaceae</taxon>
        <taxon>Citricoccus</taxon>
    </lineage>
</organism>
<accession>A0ABQ2LMJ3</accession>
<evidence type="ECO:0000256" key="1">
    <source>
        <dbReference type="SAM" id="MobiDB-lite"/>
    </source>
</evidence>
<dbReference type="RefSeq" id="WP_344320704.1">
    <property type="nucleotide sequence ID" value="NZ_BAAAOU010000003.1"/>
</dbReference>
<evidence type="ECO:0000313" key="2">
    <source>
        <dbReference type="EMBL" id="GGO40357.1"/>
    </source>
</evidence>
<proteinExistence type="predicted"/>
<feature type="region of interest" description="Disordered" evidence="1">
    <location>
        <begin position="126"/>
        <end position="147"/>
    </location>
</feature>
<feature type="compositionally biased region" description="Acidic residues" evidence="1">
    <location>
        <begin position="31"/>
        <end position="50"/>
    </location>
</feature>
<evidence type="ECO:0000313" key="3">
    <source>
        <dbReference type="Proteomes" id="UP000642509"/>
    </source>
</evidence>
<evidence type="ECO:0008006" key="4">
    <source>
        <dbReference type="Google" id="ProtNLM"/>
    </source>
</evidence>
<reference evidence="3" key="1">
    <citation type="journal article" date="2019" name="Int. J. Syst. Evol. Microbiol.">
        <title>The Global Catalogue of Microorganisms (GCM) 10K type strain sequencing project: providing services to taxonomists for standard genome sequencing and annotation.</title>
        <authorList>
            <consortium name="The Broad Institute Genomics Platform"/>
            <consortium name="The Broad Institute Genome Sequencing Center for Infectious Disease"/>
            <person name="Wu L."/>
            <person name="Ma J."/>
        </authorList>
    </citation>
    <scope>NUCLEOTIDE SEQUENCE [LARGE SCALE GENOMIC DNA]</scope>
    <source>
        <strain evidence="3">CGMCC 1.7064</strain>
    </source>
</reference>
<feature type="compositionally biased region" description="Low complexity" evidence="1">
    <location>
        <begin position="17"/>
        <end position="30"/>
    </location>
</feature>
<protein>
    <recommendedName>
        <fullName evidence="4">Scaffolding protein</fullName>
    </recommendedName>
</protein>
<feature type="region of interest" description="Disordered" evidence="1">
    <location>
        <begin position="1"/>
        <end position="55"/>
    </location>
</feature>
<name>A0ABQ2LMJ3_9MICC</name>
<gene>
    <name evidence="2" type="ORF">GCM10010977_02530</name>
</gene>
<keyword evidence="3" id="KW-1185">Reference proteome</keyword>
<comment type="caution">
    <text evidence="2">The sequence shown here is derived from an EMBL/GenBank/DDBJ whole genome shotgun (WGS) entry which is preliminary data.</text>
</comment>
<dbReference type="EMBL" id="BMLQ01000001">
    <property type="protein sequence ID" value="GGO40357.1"/>
    <property type="molecule type" value="Genomic_DNA"/>
</dbReference>
<sequence>MTTDLTNADGTPAEELPTTTADDNATPAADSDADAPETPEQDAEATEDGETFPRAYVERLRAESARYRDRAKAADGLAQRLHTALVEATGRLADASDLEFDAAHLDDPEALTAAVDDLLAAKPHLANRTPRGSVGQGAVPSGDGSAVSLLGMMRPNA</sequence>